<organism evidence="3 4">
    <name type="scientific">Bacterioplanes sanyensis</name>
    <dbReference type="NCBI Taxonomy" id="1249553"/>
    <lineage>
        <taxon>Bacteria</taxon>
        <taxon>Pseudomonadati</taxon>
        <taxon>Pseudomonadota</taxon>
        <taxon>Gammaproteobacteria</taxon>
        <taxon>Oceanospirillales</taxon>
        <taxon>Oceanospirillaceae</taxon>
        <taxon>Bacterioplanes</taxon>
    </lineage>
</organism>
<dbReference type="Pfam" id="PF00849">
    <property type="entry name" value="PseudoU_synth_2"/>
    <property type="match status" value="1"/>
</dbReference>
<dbReference type="Gene3D" id="3.30.2350.10">
    <property type="entry name" value="Pseudouridine synthase"/>
    <property type="match status" value="1"/>
</dbReference>
<dbReference type="AlphaFoldDB" id="A0A222FQ30"/>
<evidence type="ECO:0000313" key="4">
    <source>
        <dbReference type="Proteomes" id="UP000202440"/>
    </source>
</evidence>
<feature type="domain" description="Pseudouridine synthase RsuA/RluA-like" evidence="2">
    <location>
        <begin position="1"/>
        <end position="155"/>
    </location>
</feature>
<dbReference type="EMBL" id="CP022530">
    <property type="protein sequence ID" value="ASP40859.1"/>
    <property type="molecule type" value="Genomic_DNA"/>
</dbReference>
<dbReference type="GO" id="GO:0009982">
    <property type="term" value="F:pseudouridine synthase activity"/>
    <property type="evidence" value="ECO:0007669"/>
    <property type="project" value="InterPro"/>
</dbReference>
<keyword evidence="4" id="KW-1185">Reference proteome</keyword>
<dbReference type="OrthoDB" id="9807829at2"/>
<proteinExistence type="inferred from homology"/>
<evidence type="ECO:0000259" key="2">
    <source>
        <dbReference type="Pfam" id="PF00849"/>
    </source>
</evidence>
<dbReference type="PANTHER" id="PTHR21600:SF87">
    <property type="entry name" value="RNA PSEUDOURIDYLATE SYNTHASE DOMAIN-CONTAINING PROTEIN 1"/>
    <property type="match status" value="1"/>
</dbReference>
<dbReference type="SUPFAM" id="SSF55120">
    <property type="entry name" value="Pseudouridine synthase"/>
    <property type="match status" value="1"/>
</dbReference>
<dbReference type="InterPro" id="IPR006145">
    <property type="entry name" value="PsdUridine_synth_RsuA/RluA"/>
</dbReference>
<protein>
    <submittedName>
        <fullName evidence="3">RNA pseudouridine synthase</fullName>
    </submittedName>
</protein>
<name>A0A222FQ30_9GAMM</name>
<evidence type="ECO:0000256" key="1">
    <source>
        <dbReference type="ARBA" id="ARBA00010876"/>
    </source>
</evidence>
<dbReference type="GO" id="GO:0000455">
    <property type="term" value="P:enzyme-directed rRNA pseudouridine synthesis"/>
    <property type="evidence" value="ECO:0007669"/>
    <property type="project" value="TreeGrafter"/>
</dbReference>
<accession>A0A222FQ30</accession>
<evidence type="ECO:0000313" key="3">
    <source>
        <dbReference type="EMBL" id="ASP40859.1"/>
    </source>
</evidence>
<dbReference type="KEGG" id="bsan:CHH28_07350"/>
<gene>
    <name evidence="3" type="ORF">CHH28_07350</name>
</gene>
<dbReference type="InterPro" id="IPR020103">
    <property type="entry name" value="PsdUridine_synth_cat_dom_sf"/>
</dbReference>
<dbReference type="GO" id="GO:0003723">
    <property type="term" value="F:RNA binding"/>
    <property type="evidence" value="ECO:0007669"/>
    <property type="project" value="InterPro"/>
</dbReference>
<dbReference type="GO" id="GO:0140098">
    <property type="term" value="F:catalytic activity, acting on RNA"/>
    <property type="evidence" value="ECO:0007669"/>
    <property type="project" value="UniProtKB-ARBA"/>
</dbReference>
<dbReference type="Proteomes" id="UP000202440">
    <property type="component" value="Chromosome"/>
</dbReference>
<comment type="similarity">
    <text evidence="1">Belongs to the pseudouridine synthase RluA family.</text>
</comment>
<dbReference type="CDD" id="cd02869">
    <property type="entry name" value="PseudoU_synth_RluA_like"/>
    <property type="match status" value="1"/>
</dbReference>
<dbReference type="PANTHER" id="PTHR21600">
    <property type="entry name" value="MITOCHONDRIAL RNA PSEUDOURIDINE SYNTHASE"/>
    <property type="match status" value="1"/>
</dbReference>
<dbReference type="InterPro" id="IPR050188">
    <property type="entry name" value="RluA_PseudoU_synthase"/>
</dbReference>
<sequence length="221" mass="25491">MVVNKPAGLPVSRTTRNLYHTLISLVRRQSPYYDAHLMHRLDAETSGLLLLAKNSHVDKKWKKKAQRLLAEKEYHAWVFGQPQWDYLDLQCAISERHSSVIRTQMYVCEADSDDNKKPQFSRTEFTLIKTQGNVSLIHCRLHSGRKHQIRCHLAHLGHPIVGDKIYAFDGEYYLKRLQQPLTAQDYQVLGAKCQQLQAVRLGLELYGQTIDIRLPAEFAIA</sequence>
<reference evidence="3 4" key="1">
    <citation type="submission" date="2017-07" db="EMBL/GenBank/DDBJ databases">
        <title>Annotated genome sequence of Bacterioplanes sanyensis isolated from Red Sea.</title>
        <authorList>
            <person name="Rehman Z.U."/>
        </authorList>
    </citation>
    <scope>NUCLEOTIDE SEQUENCE [LARGE SCALE GENOMIC DNA]</scope>
    <source>
        <strain evidence="3 4">NV9</strain>
    </source>
</reference>